<sequence length="135" mass="14850">METSRVGEVNTTRDELFSSLEKPKEGLDVKKAGVGKYCCGPLTVDGSDSGVFVDRRVDEEELFTVDHIALQLVGHDVVDAKDVTIDTLTVFVEDDALNEITYGLAHLACSTYKEEMKVPTPHMPCFVYLPALAQL</sequence>
<dbReference type="Proteomes" id="UP001066276">
    <property type="component" value="Chromosome 8"/>
</dbReference>
<accession>A0AAV7NHX1</accession>
<dbReference type="AlphaFoldDB" id="A0AAV7NHX1"/>
<dbReference type="EMBL" id="JANPWB010000012">
    <property type="protein sequence ID" value="KAJ1115106.1"/>
    <property type="molecule type" value="Genomic_DNA"/>
</dbReference>
<comment type="caution">
    <text evidence="1">The sequence shown here is derived from an EMBL/GenBank/DDBJ whole genome shotgun (WGS) entry which is preliminary data.</text>
</comment>
<evidence type="ECO:0000313" key="1">
    <source>
        <dbReference type="EMBL" id="KAJ1115106.1"/>
    </source>
</evidence>
<keyword evidence="2" id="KW-1185">Reference proteome</keyword>
<gene>
    <name evidence="1" type="ORF">NDU88_003332</name>
</gene>
<organism evidence="1 2">
    <name type="scientific">Pleurodeles waltl</name>
    <name type="common">Iberian ribbed newt</name>
    <dbReference type="NCBI Taxonomy" id="8319"/>
    <lineage>
        <taxon>Eukaryota</taxon>
        <taxon>Metazoa</taxon>
        <taxon>Chordata</taxon>
        <taxon>Craniata</taxon>
        <taxon>Vertebrata</taxon>
        <taxon>Euteleostomi</taxon>
        <taxon>Amphibia</taxon>
        <taxon>Batrachia</taxon>
        <taxon>Caudata</taxon>
        <taxon>Salamandroidea</taxon>
        <taxon>Salamandridae</taxon>
        <taxon>Pleurodelinae</taxon>
        <taxon>Pleurodeles</taxon>
    </lineage>
</organism>
<name>A0AAV7NHX1_PLEWA</name>
<evidence type="ECO:0000313" key="2">
    <source>
        <dbReference type="Proteomes" id="UP001066276"/>
    </source>
</evidence>
<reference evidence="1" key="1">
    <citation type="journal article" date="2022" name="bioRxiv">
        <title>Sequencing and chromosome-scale assembly of the giantPleurodeles waltlgenome.</title>
        <authorList>
            <person name="Brown T."/>
            <person name="Elewa A."/>
            <person name="Iarovenko S."/>
            <person name="Subramanian E."/>
            <person name="Araus A.J."/>
            <person name="Petzold A."/>
            <person name="Susuki M."/>
            <person name="Suzuki K.-i.T."/>
            <person name="Hayashi T."/>
            <person name="Toyoda A."/>
            <person name="Oliveira C."/>
            <person name="Osipova E."/>
            <person name="Leigh N.D."/>
            <person name="Simon A."/>
            <person name="Yun M.H."/>
        </authorList>
    </citation>
    <scope>NUCLEOTIDE SEQUENCE</scope>
    <source>
        <strain evidence="1">20211129_DDA</strain>
        <tissue evidence="1">Liver</tissue>
    </source>
</reference>
<proteinExistence type="predicted"/>
<protein>
    <submittedName>
        <fullName evidence="1">Uncharacterized protein</fullName>
    </submittedName>
</protein>